<keyword evidence="2" id="KW-1185">Reference proteome</keyword>
<dbReference type="EMBL" id="BAABUJ010000038">
    <property type="protein sequence ID" value="GAA5804807.1"/>
    <property type="molecule type" value="Genomic_DNA"/>
</dbReference>
<dbReference type="Proteomes" id="UP001476247">
    <property type="component" value="Unassembled WGS sequence"/>
</dbReference>
<gene>
    <name evidence="1" type="ORF">HPULCUR_010315</name>
</gene>
<sequence>MAYIPKTMKIYSKDIQYQSGGKSAQVNLIKKKKRGEQGQRIVEIEKGLYESSLWTATSIDDLTNKYSNHDGYKENLRDFYYSKSMVKQRRRSELSLQRTKDCVCSEERKFIGNKSKSIMFIGDRGYGVGSNIKGHIKYGGKWKPAIHSRYTSVCITNEHHTSQTCLFCYGKLDHPLKTVVSKNGKVSLRSIKGTFVCNNKKCLLQKLSAAHKARDAVSALAIGLSGAASLILDIAFPSFDPNTSQSKTERFKNTAVAFLKRNASRPAFPK</sequence>
<protein>
    <submittedName>
        <fullName evidence="1">Uncharacterized protein</fullName>
    </submittedName>
</protein>
<comment type="caution">
    <text evidence="1">The sequence shown here is derived from an EMBL/GenBank/DDBJ whole genome shotgun (WGS) entry which is preliminary data.</text>
</comment>
<proteinExistence type="predicted"/>
<name>A0ABP9YCW6_9FUNG</name>
<accession>A0ABP9YCW6</accession>
<reference evidence="1 2" key="1">
    <citation type="submission" date="2024-04" db="EMBL/GenBank/DDBJ databases">
        <title>genome sequences of Mucor flavus KT1a and Helicostylum pulchrum KT1b strains isolation_sourced from the surface of a dry-aged beef.</title>
        <authorList>
            <person name="Toyotome T."/>
            <person name="Hosono M."/>
            <person name="Torimaru M."/>
            <person name="Fukuda K."/>
            <person name="Mikami N."/>
        </authorList>
    </citation>
    <scope>NUCLEOTIDE SEQUENCE [LARGE SCALE GENOMIC DNA]</scope>
    <source>
        <strain evidence="1 2">KT1b</strain>
    </source>
</reference>
<evidence type="ECO:0000313" key="2">
    <source>
        <dbReference type="Proteomes" id="UP001476247"/>
    </source>
</evidence>
<organism evidence="1 2">
    <name type="scientific">Helicostylum pulchrum</name>
    <dbReference type="NCBI Taxonomy" id="562976"/>
    <lineage>
        <taxon>Eukaryota</taxon>
        <taxon>Fungi</taxon>
        <taxon>Fungi incertae sedis</taxon>
        <taxon>Mucoromycota</taxon>
        <taxon>Mucoromycotina</taxon>
        <taxon>Mucoromycetes</taxon>
        <taxon>Mucorales</taxon>
        <taxon>Mucorineae</taxon>
        <taxon>Mucoraceae</taxon>
        <taxon>Helicostylum</taxon>
    </lineage>
</organism>
<evidence type="ECO:0000313" key="1">
    <source>
        <dbReference type="EMBL" id="GAA5804807.1"/>
    </source>
</evidence>